<keyword evidence="3" id="KW-1185">Reference proteome</keyword>
<evidence type="ECO:0000313" key="2">
    <source>
        <dbReference type="EMBL" id="MDT0631750.1"/>
    </source>
</evidence>
<accession>A0ABU3BR38</accession>
<reference evidence="2 3" key="1">
    <citation type="submission" date="2023-09" db="EMBL/GenBank/DDBJ databases">
        <authorList>
            <person name="Rey-Velasco X."/>
        </authorList>
    </citation>
    <scope>NUCLEOTIDE SEQUENCE [LARGE SCALE GENOMIC DNA]</scope>
    <source>
        <strain evidence="2 3">F394</strain>
    </source>
</reference>
<keyword evidence="1" id="KW-0732">Signal</keyword>
<feature type="signal peptide" evidence="1">
    <location>
        <begin position="1"/>
        <end position="19"/>
    </location>
</feature>
<proteinExistence type="predicted"/>
<comment type="caution">
    <text evidence="2">The sequence shown here is derived from an EMBL/GenBank/DDBJ whole genome shotgun (WGS) entry which is preliminary data.</text>
</comment>
<evidence type="ECO:0000313" key="3">
    <source>
        <dbReference type="Proteomes" id="UP001267426"/>
    </source>
</evidence>
<name>A0ABU3BR38_9BACT</name>
<sequence length="137" mass="14574">MLRPVLLVLLLTAAGGAAAQADVPPADLPPLPAALQGAWEMVEAPAYDAGPTIHRLWIRVEGNRVTQRDSLSLGNRHAARDFTATCAEADGLVSCWPSDRGTQTGYGGLGRYRVDGDALVFEDPDRGDRIVLRRAGA</sequence>
<organism evidence="2 3">
    <name type="scientific">Rubrivirga litoralis</name>
    <dbReference type="NCBI Taxonomy" id="3075598"/>
    <lineage>
        <taxon>Bacteria</taxon>
        <taxon>Pseudomonadati</taxon>
        <taxon>Rhodothermota</taxon>
        <taxon>Rhodothermia</taxon>
        <taxon>Rhodothermales</taxon>
        <taxon>Rubricoccaceae</taxon>
        <taxon>Rubrivirga</taxon>
    </lineage>
</organism>
<evidence type="ECO:0000256" key="1">
    <source>
        <dbReference type="SAM" id="SignalP"/>
    </source>
</evidence>
<dbReference type="RefSeq" id="WP_311663094.1">
    <property type="nucleotide sequence ID" value="NZ_JAVRHT010000016.1"/>
</dbReference>
<dbReference type="EMBL" id="JAVRHT010000016">
    <property type="protein sequence ID" value="MDT0631750.1"/>
    <property type="molecule type" value="Genomic_DNA"/>
</dbReference>
<evidence type="ECO:0008006" key="4">
    <source>
        <dbReference type="Google" id="ProtNLM"/>
    </source>
</evidence>
<dbReference type="Proteomes" id="UP001267426">
    <property type="component" value="Unassembled WGS sequence"/>
</dbReference>
<protein>
    <recommendedName>
        <fullName evidence="4">Protease inhibitor Inh</fullName>
    </recommendedName>
</protein>
<gene>
    <name evidence="2" type="ORF">RM540_08330</name>
</gene>
<feature type="chain" id="PRO_5045371571" description="Protease inhibitor Inh" evidence="1">
    <location>
        <begin position="20"/>
        <end position="137"/>
    </location>
</feature>